<keyword evidence="1" id="KW-0677">Repeat</keyword>
<evidence type="ECO:0000256" key="2">
    <source>
        <dbReference type="ARBA" id="ARBA00023043"/>
    </source>
</evidence>
<dbReference type="Gene3D" id="1.25.40.20">
    <property type="entry name" value="Ankyrin repeat-containing domain"/>
    <property type="match status" value="3"/>
</dbReference>
<feature type="repeat" description="ANK" evidence="3">
    <location>
        <begin position="371"/>
        <end position="403"/>
    </location>
</feature>
<name>A0A251X5R8_9GAMM</name>
<feature type="repeat" description="ANK" evidence="3">
    <location>
        <begin position="276"/>
        <end position="308"/>
    </location>
</feature>
<dbReference type="InterPro" id="IPR002110">
    <property type="entry name" value="Ankyrin_rpt"/>
</dbReference>
<keyword evidence="5" id="KW-1185">Reference proteome</keyword>
<dbReference type="EMBL" id="MSLT01000019">
    <property type="protein sequence ID" value="OUD12885.1"/>
    <property type="molecule type" value="Genomic_DNA"/>
</dbReference>
<feature type="repeat" description="ANK" evidence="3">
    <location>
        <begin position="155"/>
        <end position="187"/>
    </location>
</feature>
<dbReference type="Pfam" id="PF12796">
    <property type="entry name" value="Ank_2"/>
    <property type="match status" value="3"/>
</dbReference>
<dbReference type="RefSeq" id="WP_086488824.1">
    <property type="nucleotide sequence ID" value="NZ_MSLT01000019.1"/>
</dbReference>
<dbReference type="Proteomes" id="UP000194798">
    <property type="component" value="Unassembled WGS sequence"/>
</dbReference>
<organism evidence="4 5">
    <name type="scientific">Thioflexithrix psekupsensis</name>
    <dbReference type="NCBI Taxonomy" id="1570016"/>
    <lineage>
        <taxon>Bacteria</taxon>
        <taxon>Pseudomonadati</taxon>
        <taxon>Pseudomonadota</taxon>
        <taxon>Gammaproteobacteria</taxon>
        <taxon>Thiotrichales</taxon>
        <taxon>Thioflexithrix</taxon>
    </lineage>
</organism>
<dbReference type="AlphaFoldDB" id="A0A251X5R8"/>
<comment type="caution">
    <text evidence="4">The sequence shown here is derived from an EMBL/GenBank/DDBJ whole genome shotgun (WGS) entry which is preliminary data.</text>
</comment>
<dbReference type="InterPro" id="IPR036770">
    <property type="entry name" value="Ankyrin_rpt-contain_sf"/>
</dbReference>
<evidence type="ECO:0000256" key="3">
    <source>
        <dbReference type="PROSITE-ProRule" id="PRU00023"/>
    </source>
</evidence>
<dbReference type="OrthoDB" id="5621598at2"/>
<evidence type="ECO:0000313" key="5">
    <source>
        <dbReference type="Proteomes" id="UP000194798"/>
    </source>
</evidence>
<dbReference type="PROSITE" id="PS50297">
    <property type="entry name" value="ANK_REP_REGION"/>
    <property type="match status" value="4"/>
</dbReference>
<keyword evidence="2 3" id="KW-0040">ANK repeat</keyword>
<dbReference type="PANTHER" id="PTHR24198:SF165">
    <property type="entry name" value="ANKYRIN REPEAT-CONTAINING PROTEIN-RELATED"/>
    <property type="match status" value="1"/>
</dbReference>
<sequence length="457" mass="50799">MGLFDKLKNFMGNADTPQTHHATDEIEPYSPEALDSPPYRFVEALHAARQGQVAKIQDYLQFNAHYALCKNWDDCMLLHEAAASAQTEVLKQLLNAGSPVNALYKGNTPLHLLIEADETVNKSNASELIENRKQRRMAALVLIERGADLQATNEAGENPLHLAARLGLSELVDLLLNKGVDVNSTIDSDKPNAGRTALLLVARYNKDKRTFKRLLDQGADPNRQDQEPGFAALHYLASYRATNQNIQNIKESDLKELTQLLIQHHANLNLPTLDKQAYTPLHLAIIHHHLEMVTALVDAGANLHAQDAKGLMPLGIAARRGEVELVKYLLDKGTDLYRSRALFHAASCTDSSAVMEYLFERGIDINMPDPQGYTPIFSAISAYSLKNVKLLMEKGIDIKQHSPRGLTVLEHAFACWGAVEDVSGEEIPPERKQQADNARDIIQLLGGFDTPQRNRYI</sequence>
<dbReference type="PANTHER" id="PTHR24198">
    <property type="entry name" value="ANKYRIN REPEAT AND PROTEIN KINASE DOMAIN-CONTAINING PROTEIN"/>
    <property type="match status" value="1"/>
</dbReference>
<dbReference type="SMART" id="SM00248">
    <property type="entry name" value="ANK"/>
    <property type="match status" value="9"/>
</dbReference>
<feature type="repeat" description="ANK" evidence="3">
    <location>
        <begin position="193"/>
        <end position="226"/>
    </location>
</feature>
<reference evidence="4 5" key="1">
    <citation type="submission" date="2016-12" db="EMBL/GenBank/DDBJ databases">
        <title>Thioflexothrix psekupsii D3 genome sequencing and assembly.</title>
        <authorList>
            <person name="Fomenkov A."/>
            <person name="Vincze T."/>
            <person name="Grabovich M."/>
            <person name="Anton B.P."/>
            <person name="Dubinina G."/>
            <person name="Orlova M."/>
            <person name="Belousova E."/>
            <person name="Roberts R.J."/>
        </authorList>
    </citation>
    <scope>NUCLEOTIDE SEQUENCE [LARGE SCALE GENOMIC DNA]</scope>
    <source>
        <strain evidence="4">D3</strain>
    </source>
</reference>
<gene>
    <name evidence="4" type="ORF">TPSD3_12110</name>
</gene>
<dbReference type="PROSITE" id="PS50088">
    <property type="entry name" value="ANK_REPEAT"/>
    <property type="match status" value="5"/>
</dbReference>
<evidence type="ECO:0000256" key="1">
    <source>
        <dbReference type="ARBA" id="ARBA00022737"/>
    </source>
</evidence>
<dbReference type="SUPFAM" id="SSF48403">
    <property type="entry name" value="Ankyrin repeat"/>
    <property type="match status" value="1"/>
</dbReference>
<proteinExistence type="predicted"/>
<evidence type="ECO:0000313" key="4">
    <source>
        <dbReference type="EMBL" id="OUD12885.1"/>
    </source>
</evidence>
<feature type="repeat" description="ANK" evidence="3">
    <location>
        <begin position="309"/>
        <end position="341"/>
    </location>
</feature>
<protein>
    <submittedName>
        <fullName evidence="4">Uncharacterized protein</fullName>
    </submittedName>
</protein>
<accession>A0A251X5R8</accession>